<accession>A0A267DIS2</accession>
<dbReference type="EMBL" id="NIVC01004148">
    <property type="protein sequence ID" value="PAA48439.1"/>
    <property type="molecule type" value="Genomic_DNA"/>
</dbReference>
<evidence type="ECO:0000313" key="1">
    <source>
        <dbReference type="EMBL" id="PAA48439.1"/>
    </source>
</evidence>
<proteinExistence type="predicted"/>
<name>A0A267DIS2_9PLAT</name>
<evidence type="ECO:0008006" key="3">
    <source>
        <dbReference type="Google" id="ProtNLM"/>
    </source>
</evidence>
<dbReference type="Gene3D" id="3.40.33.10">
    <property type="entry name" value="CAP"/>
    <property type="match status" value="1"/>
</dbReference>
<reference evidence="1 2" key="1">
    <citation type="submission" date="2017-06" db="EMBL/GenBank/DDBJ databases">
        <title>A platform for efficient transgenesis in Macrostomum lignano, a flatworm model organism for stem cell research.</title>
        <authorList>
            <person name="Berezikov E."/>
        </authorList>
    </citation>
    <scope>NUCLEOTIDE SEQUENCE [LARGE SCALE GENOMIC DNA]</scope>
    <source>
        <strain evidence="1">DV1</strain>
        <tissue evidence="1">Whole organism</tissue>
    </source>
</reference>
<dbReference type="AlphaFoldDB" id="A0A267DIS2"/>
<protein>
    <recommendedName>
        <fullName evidence="3">SCP domain-containing protein</fullName>
    </recommendedName>
</protein>
<comment type="caution">
    <text evidence="1">The sequence shown here is derived from an EMBL/GenBank/DDBJ whole genome shotgun (WGS) entry which is preliminary data.</text>
</comment>
<feature type="non-terminal residue" evidence="1">
    <location>
        <position position="93"/>
    </location>
</feature>
<feature type="non-terminal residue" evidence="1">
    <location>
        <position position="1"/>
    </location>
</feature>
<dbReference type="OrthoDB" id="6040356at2759"/>
<keyword evidence="2" id="KW-1185">Reference proteome</keyword>
<dbReference type="Proteomes" id="UP000215902">
    <property type="component" value="Unassembled WGS sequence"/>
</dbReference>
<gene>
    <name evidence="1" type="ORF">BOX15_Mlig007126g2</name>
</gene>
<dbReference type="SUPFAM" id="SSF55797">
    <property type="entry name" value="PR-1-like"/>
    <property type="match status" value="1"/>
</dbReference>
<evidence type="ECO:0000313" key="2">
    <source>
        <dbReference type="Proteomes" id="UP000215902"/>
    </source>
</evidence>
<sequence length="93" mass="10368">LAQSAADKCIFQHNYDGPYAGLGENVYKGARRNLSEIFMFMFLERENFNFKTSSCNINSGSKYSMFTNLRPLPAAGVGQCNAHGLRAEAVPRR</sequence>
<organism evidence="1 2">
    <name type="scientific">Macrostomum lignano</name>
    <dbReference type="NCBI Taxonomy" id="282301"/>
    <lineage>
        <taxon>Eukaryota</taxon>
        <taxon>Metazoa</taxon>
        <taxon>Spiralia</taxon>
        <taxon>Lophotrochozoa</taxon>
        <taxon>Platyhelminthes</taxon>
        <taxon>Rhabditophora</taxon>
        <taxon>Macrostomorpha</taxon>
        <taxon>Macrostomida</taxon>
        <taxon>Macrostomidae</taxon>
        <taxon>Macrostomum</taxon>
    </lineage>
</organism>
<dbReference type="InterPro" id="IPR035940">
    <property type="entry name" value="CAP_sf"/>
</dbReference>